<dbReference type="SUPFAM" id="SSF48452">
    <property type="entry name" value="TPR-like"/>
    <property type="match status" value="1"/>
</dbReference>
<proteinExistence type="predicted"/>
<comment type="caution">
    <text evidence="1">The sequence shown here is derived from an EMBL/GenBank/DDBJ whole genome shotgun (WGS) entry which is preliminary data.</text>
</comment>
<sequence>MSFETDVRSAFRRGDTALVGRLARAEIERARAAGEPGGEVEGLYALARVALRGGDLPRAEQLADEALRVAVRSGDRRLEERPRHVLAAVARMSGDHARARERYLASIALNEELGQPELVNAEYHNLAFTELHLGNLDRARQLFAQGRERVFREGYRSFVPYLGVAAAALAAAEGDHRLAARMVGFTDRAYAALGQVPDPDDAAELASARQAAAAALGEAGFATAYAAGAALPDTEAFGLTWRD</sequence>
<dbReference type="Gene3D" id="1.25.40.10">
    <property type="entry name" value="Tetratricopeptide repeat domain"/>
    <property type="match status" value="1"/>
</dbReference>
<dbReference type="Proteomes" id="UP000248627">
    <property type="component" value="Unassembled WGS sequence"/>
</dbReference>
<evidence type="ECO:0000313" key="2">
    <source>
        <dbReference type="Proteomes" id="UP000248627"/>
    </source>
</evidence>
<organism evidence="1 2">
    <name type="scientific">Micromonospora endophytica</name>
    <dbReference type="NCBI Taxonomy" id="515350"/>
    <lineage>
        <taxon>Bacteria</taxon>
        <taxon>Bacillati</taxon>
        <taxon>Actinomycetota</taxon>
        <taxon>Actinomycetes</taxon>
        <taxon>Micromonosporales</taxon>
        <taxon>Micromonosporaceae</taxon>
        <taxon>Micromonospora</taxon>
    </lineage>
</organism>
<dbReference type="RefSeq" id="WP_111245531.1">
    <property type="nucleotide sequence ID" value="NZ_AP023358.1"/>
</dbReference>
<dbReference type="InterPro" id="IPR011990">
    <property type="entry name" value="TPR-like_helical_dom_sf"/>
</dbReference>
<keyword evidence="2" id="KW-1185">Reference proteome</keyword>
<dbReference type="AlphaFoldDB" id="A0A2W2CC54"/>
<evidence type="ECO:0000313" key="1">
    <source>
        <dbReference type="EMBL" id="PZF89488.1"/>
    </source>
</evidence>
<name>A0A2W2CC54_9ACTN</name>
<dbReference type="EMBL" id="POTX01000212">
    <property type="protein sequence ID" value="PZF89488.1"/>
    <property type="molecule type" value="Genomic_DNA"/>
</dbReference>
<dbReference type="OrthoDB" id="3294592at2"/>
<dbReference type="Pfam" id="PF13424">
    <property type="entry name" value="TPR_12"/>
    <property type="match status" value="1"/>
</dbReference>
<accession>A0A2W2CC54</accession>
<reference evidence="1 2" key="1">
    <citation type="submission" date="2018-01" db="EMBL/GenBank/DDBJ databases">
        <title>Draft genome sequence of Jishengella endophytica.</title>
        <authorList>
            <person name="Sahin N."/>
            <person name="Ay H."/>
            <person name="Saygin H."/>
        </authorList>
    </citation>
    <scope>NUCLEOTIDE SEQUENCE [LARGE SCALE GENOMIC DNA]</scope>
    <source>
        <strain evidence="1 2">DSM 45430</strain>
    </source>
</reference>
<protein>
    <submittedName>
        <fullName evidence="1">Uncharacterized protein</fullName>
    </submittedName>
</protein>
<gene>
    <name evidence="1" type="ORF">C1I93_23870</name>
</gene>